<proteinExistence type="predicted"/>
<comment type="caution">
    <text evidence="1">The sequence shown here is derived from an EMBL/GenBank/DDBJ whole genome shotgun (WGS) entry which is preliminary data.</text>
</comment>
<keyword evidence="2" id="KW-1185">Reference proteome</keyword>
<evidence type="ECO:0000313" key="2">
    <source>
        <dbReference type="Proteomes" id="UP001494588"/>
    </source>
</evidence>
<reference evidence="1 2" key="1">
    <citation type="submission" date="2024-01" db="EMBL/GenBank/DDBJ databases">
        <title>The diversity of rhizobia nodulating Mimosa spp. in eleven states of Brazil covering several biomes is determined by host plant, location, and edaphic factors.</title>
        <authorList>
            <person name="Rouws L."/>
            <person name="Barauna A."/>
            <person name="Beukes C."/>
            <person name="De Faria S.M."/>
            <person name="Gross E."/>
            <person name="Dos Reis Junior F.B."/>
            <person name="Simon M."/>
            <person name="Maluk M."/>
            <person name="Odee D.W."/>
            <person name="Kenicer G."/>
            <person name="Young J.P.W."/>
            <person name="Reis V.M."/>
            <person name="Zilli J."/>
            <person name="James E.K."/>
        </authorList>
    </citation>
    <scope>NUCLEOTIDE SEQUENCE [LARGE SCALE GENOMIC DNA]</scope>
    <source>
        <strain evidence="1 2">JPY77</strain>
    </source>
</reference>
<dbReference type="RefSeq" id="WP_267909483.1">
    <property type="nucleotide sequence ID" value="NZ_CAJHCS010000006.1"/>
</dbReference>
<organism evidence="1 2">
    <name type="scientific">Paraburkholderia sabiae</name>
    <dbReference type="NCBI Taxonomy" id="273251"/>
    <lineage>
        <taxon>Bacteria</taxon>
        <taxon>Pseudomonadati</taxon>
        <taxon>Pseudomonadota</taxon>
        <taxon>Betaproteobacteria</taxon>
        <taxon>Burkholderiales</taxon>
        <taxon>Burkholderiaceae</taxon>
        <taxon>Paraburkholderia</taxon>
    </lineage>
</organism>
<dbReference type="Proteomes" id="UP001494588">
    <property type="component" value="Unassembled WGS sequence"/>
</dbReference>
<evidence type="ECO:0000313" key="1">
    <source>
        <dbReference type="EMBL" id="MEM5285473.1"/>
    </source>
</evidence>
<sequence length="42" mass="4861">MEAIDRHVVDTDVYGYKLYNSTTALSQLAIDRQQEREDQSNS</sequence>
<accession>A0ABU9Q7U1</accession>
<gene>
    <name evidence="1" type="ORF">V4C55_07130</name>
</gene>
<name>A0ABU9Q7U1_9BURK</name>
<protein>
    <submittedName>
        <fullName evidence="1">Uncharacterized protein</fullName>
    </submittedName>
</protein>
<dbReference type="EMBL" id="JAZHGC010000005">
    <property type="protein sequence ID" value="MEM5285473.1"/>
    <property type="molecule type" value="Genomic_DNA"/>
</dbReference>